<proteinExistence type="inferred from homology"/>
<feature type="domain" description="Peptidase M48" evidence="7">
    <location>
        <begin position="58"/>
        <end position="242"/>
    </location>
</feature>
<keyword evidence="3 6" id="KW-0378">Hydrolase</keyword>
<keyword evidence="2" id="KW-0479">Metal-binding</keyword>
<dbReference type="GO" id="GO:0051603">
    <property type="term" value="P:proteolysis involved in protein catabolic process"/>
    <property type="evidence" value="ECO:0007669"/>
    <property type="project" value="TreeGrafter"/>
</dbReference>
<evidence type="ECO:0000256" key="6">
    <source>
        <dbReference type="RuleBase" id="RU003983"/>
    </source>
</evidence>
<dbReference type="Proteomes" id="UP000660708">
    <property type="component" value="Unassembled WGS sequence"/>
</dbReference>
<evidence type="ECO:0000313" key="9">
    <source>
        <dbReference type="Proteomes" id="UP000660708"/>
    </source>
</evidence>
<comment type="similarity">
    <text evidence="6">Belongs to the peptidase M48 family.</text>
</comment>
<keyword evidence="9" id="KW-1185">Reference proteome</keyword>
<reference evidence="8 9" key="1">
    <citation type="submission" date="2015-06" db="EMBL/GenBank/DDBJ databases">
        <title>Genome sequence of Pseudoalteromonas peptidolytica.</title>
        <authorList>
            <person name="Xie B.-B."/>
            <person name="Rong J.-C."/>
            <person name="Qin Q.-L."/>
            <person name="Zhang Y.-Z."/>
        </authorList>
    </citation>
    <scope>NUCLEOTIDE SEQUENCE [LARGE SCALE GENOMIC DNA]</scope>
    <source>
        <strain evidence="8 9">F12-50-A1</strain>
    </source>
</reference>
<organism evidence="8 9">
    <name type="scientific">Pseudoalteromonas peptidolytica F12-50-A1</name>
    <dbReference type="NCBI Taxonomy" id="1315280"/>
    <lineage>
        <taxon>Bacteria</taxon>
        <taxon>Pseudomonadati</taxon>
        <taxon>Pseudomonadota</taxon>
        <taxon>Gammaproteobacteria</taxon>
        <taxon>Alteromonadales</taxon>
        <taxon>Pseudoalteromonadaceae</taxon>
        <taxon>Pseudoalteromonas</taxon>
    </lineage>
</organism>
<dbReference type="GO" id="GO:0016020">
    <property type="term" value="C:membrane"/>
    <property type="evidence" value="ECO:0007669"/>
    <property type="project" value="TreeGrafter"/>
</dbReference>
<accession>A0A8I0T3H0</accession>
<gene>
    <name evidence="8" type="ORF">PPEP_a0935</name>
</gene>
<dbReference type="EMBL" id="AQHF01000020">
    <property type="protein sequence ID" value="MBE0345945.1"/>
    <property type="molecule type" value="Genomic_DNA"/>
</dbReference>
<name>A0A8I0T3H0_9GAMM</name>
<dbReference type="CDD" id="cd07331">
    <property type="entry name" value="M48C_Oma1_like"/>
    <property type="match status" value="1"/>
</dbReference>
<keyword evidence="1 6" id="KW-0645">Protease</keyword>
<keyword evidence="5 6" id="KW-0482">Metalloprotease</keyword>
<comment type="caution">
    <text evidence="8">The sequence shown here is derived from an EMBL/GenBank/DDBJ whole genome shotgun (WGS) entry which is preliminary data.</text>
</comment>
<dbReference type="GO" id="GO:0046872">
    <property type="term" value="F:metal ion binding"/>
    <property type="evidence" value="ECO:0007669"/>
    <property type="project" value="UniProtKB-KW"/>
</dbReference>
<evidence type="ECO:0000313" key="8">
    <source>
        <dbReference type="EMBL" id="MBE0345945.1"/>
    </source>
</evidence>
<dbReference type="AlphaFoldDB" id="A0A8I0T3H0"/>
<dbReference type="PANTHER" id="PTHR22726:SF24">
    <property type="entry name" value="M48 FAMILY METALLOPEPTIDASE"/>
    <property type="match status" value="1"/>
</dbReference>
<dbReference type="PANTHER" id="PTHR22726">
    <property type="entry name" value="METALLOENDOPEPTIDASE OMA1"/>
    <property type="match status" value="1"/>
</dbReference>
<evidence type="ECO:0000256" key="5">
    <source>
        <dbReference type="ARBA" id="ARBA00023049"/>
    </source>
</evidence>
<evidence type="ECO:0000256" key="2">
    <source>
        <dbReference type="ARBA" id="ARBA00022723"/>
    </source>
</evidence>
<evidence type="ECO:0000256" key="3">
    <source>
        <dbReference type="ARBA" id="ARBA00022801"/>
    </source>
</evidence>
<evidence type="ECO:0000259" key="7">
    <source>
        <dbReference type="Pfam" id="PF01435"/>
    </source>
</evidence>
<dbReference type="Gene3D" id="3.30.2010.10">
    <property type="entry name" value="Metalloproteases ('zincins'), catalytic domain"/>
    <property type="match status" value="1"/>
</dbReference>
<protein>
    <recommendedName>
        <fullName evidence="7">Peptidase M48 domain-containing protein</fullName>
    </recommendedName>
</protein>
<dbReference type="Pfam" id="PF01435">
    <property type="entry name" value="Peptidase_M48"/>
    <property type="match status" value="1"/>
</dbReference>
<dbReference type="InterPro" id="IPR051156">
    <property type="entry name" value="Mito/Outer_Membr_Metalloprot"/>
</dbReference>
<dbReference type="PROSITE" id="PS51257">
    <property type="entry name" value="PROKAR_LIPOPROTEIN"/>
    <property type="match status" value="1"/>
</dbReference>
<comment type="cofactor">
    <cofactor evidence="6">
        <name>Zn(2+)</name>
        <dbReference type="ChEBI" id="CHEBI:29105"/>
    </cofactor>
    <text evidence="6">Binds 1 zinc ion per subunit.</text>
</comment>
<evidence type="ECO:0000256" key="4">
    <source>
        <dbReference type="ARBA" id="ARBA00022833"/>
    </source>
</evidence>
<evidence type="ECO:0000256" key="1">
    <source>
        <dbReference type="ARBA" id="ARBA00022670"/>
    </source>
</evidence>
<dbReference type="InterPro" id="IPR001915">
    <property type="entry name" value="Peptidase_M48"/>
</dbReference>
<sequence length="265" mass="28546">MKKLVLAIAVAATLVGCKTSPTGRTQLALYSEQQMDQMGVASFEQMKQEQKVDLSANTNRYVKCIANALIAQLPTHYANQQWEVVVFEDDSANAFALPGGKIGVHTGILNVAENQDQLAAVMGHEVGHVIAEHANERVSQSSILQLGLQAGAAVLEMNNVEYRNAILQGLGLGAQYGVALPFSRSHESEADVIGLDLMAKAGFNPEGSVALWQNMAKMSEQRPPEFMSTHPAPENRIKQLEANMVTAKATANKARASGFTPSCKR</sequence>
<dbReference type="GO" id="GO:0004222">
    <property type="term" value="F:metalloendopeptidase activity"/>
    <property type="evidence" value="ECO:0007669"/>
    <property type="project" value="InterPro"/>
</dbReference>
<keyword evidence="4 6" id="KW-0862">Zinc</keyword>
<dbReference type="RefSeq" id="WP_128731822.1">
    <property type="nucleotide sequence ID" value="NZ_AQHF01000020.1"/>
</dbReference>